<dbReference type="PANTHER" id="PTHR34309">
    <property type="entry name" value="SLR1406 PROTEIN"/>
    <property type="match status" value="1"/>
</dbReference>
<dbReference type="Gene3D" id="3.30.450.150">
    <property type="entry name" value="Haem-degrading domain"/>
    <property type="match status" value="1"/>
</dbReference>
<protein>
    <recommendedName>
        <fullName evidence="3">Heme-binding protein</fullName>
    </recommendedName>
</protein>
<dbReference type="OrthoDB" id="9800768at2"/>
<sequence length="143" mass="14860">MNTKTVLTLADAEFILDRAQAEAEAHGWAVTIAVADDGGHLLALRRLDNAAPFTTFVATEKARTAAIGGKPTSFFEDAINNGRTAFLSAPMQGLLKGGVPVMIRGRVAGSVGVSGVAPDQDVQVAESGISALSKNPAWRRSGK</sequence>
<dbReference type="SUPFAM" id="SSF143744">
    <property type="entry name" value="GlcG-like"/>
    <property type="match status" value="1"/>
</dbReference>
<dbReference type="RefSeq" id="WP_106760859.1">
    <property type="nucleotide sequence ID" value="NZ_PXNP01000009.1"/>
</dbReference>
<reference evidence="1 2" key="1">
    <citation type="submission" date="2018-03" db="EMBL/GenBank/DDBJ databases">
        <title>Marinobacter brunus sp. nov., a marine bacterium of Gamma-proteobacteria isolated from the surface seawater of the South China Sea.</title>
        <authorList>
            <person name="Cheng H."/>
            <person name="Wu Y.-H."/>
            <person name="Xamxidin M."/>
            <person name="Xu X.-W."/>
        </authorList>
    </citation>
    <scope>NUCLEOTIDE SEQUENCE [LARGE SCALE GENOMIC DNA]</scope>
    <source>
        <strain evidence="1 2">NH169-3</strain>
    </source>
</reference>
<comment type="caution">
    <text evidence="1">The sequence shown here is derived from an EMBL/GenBank/DDBJ whole genome shotgun (WGS) entry which is preliminary data.</text>
</comment>
<dbReference type="AlphaFoldDB" id="A0A2T1KT58"/>
<name>A0A2T1KT58_9GAMM</name>
<organism evidence="1 2">
    <name type="scientific">Marinobacter fuscus</name>
    <dbReference type="NCBI Taxonomy" id="2109942"/>
    <lineage>
        <taxon>Bacteria</taxon>
        <taxon>Pseudomonadati</taxon>
        <taxon>Pseudomonadota</taxon>
        <taxon>Gammaproteobacteria</taxon>
        <taxon>Pseudomonadales</taxon>
        <taxon>Marinobacteraceae</taxon>
        <taxon>Marinobacter</taxon>
    </lineage>
</organism>
<dbReference type="InterPro" id="IPR005624">
    <property type="entry name" value="PduO/GlcC-like"/>
</dbReference>
<accession>A0A2T1KT58</accession>
<dbReference type="Pfam" id="PF03928">
    <property type="entry name" value="HbpS-like"/>
    <property type="match status" value="1"/>
</dbReference>
<keyword evidence="2" id="KW-1185">Reference proteome</keyword>
<dbReference type="Proteomes" id="UP000239866">
    <property type="component" value="Unassembled WGS sequence"/>
</dbReference>
<evidence type="ECO:0000313" key="2">
    <source>
        <dbReference type="Proteomes" id="UP000239866"/>
    </source>
</evidence>
<dbReference type="InterPro" id="IPR052517">
    <property type="entry name" value="GlcG_carb_metab_protein"/>
</dbReference>
<proteinExistence type="predicted"/>
<dbReference type="PANTHER" id="PTHR34309:SF1">
    <property type="entry name" value="PROTEIN GLCG"/>
    <property type="match status" value="1"/>
</dbReference>
<dbReference type="InterPro" id="IPR038084">
    <property type="entry name" value="PduO/GlcC-like_sf"/>
</dbReference>
<dbReference type="EMBL" id="PXNP01000009">
    <property type="protein sequence ID" value="PSF13285.1"/>
    <property type="molecule type" value="Genomic_DNA"/>
</dbReference>
<gene>
    <name evidence="1" type="ORF">C7H09_01335</name>
</gene>
<evidence type="ECO:0008006" key="3">
    <source>
        <dbReference type="Google" id="ProtNLM"/>
    </source>
</evidence>
<evidence type="ECO:0000313" key="1">
    <source>
        <dbReference type="EMBL" id="PSF13285.1"/>
    </source>
</evidence>